<dbReference type="PROSITE" id="PS00211">
    <property type="entry name" value="ABC_TRANSPORTER_1"/>
    <property type="match status" value="1"/>
</dbReference>
<dbReference type="Gene3D" id="1.20.1560.10">
    <property type="entry name" value="ABC transporter type 1, transmembrane domain"/>
    <property type="match status" value="1"/>
</dbReference>
<accession>A0ABX0H431</accession>
<keyword evidence="4 10" id="KW-0067">ATP-binding</keyword>
<reference evidence="10 11" key="1">
    <citation type="submission" date="2020-03" db="EMBL/GenBank/DDBJ databases">
        <title>Cyclobacterium plantarum sp. nov., a marine bacterium isolated from a coastal-marine wetland.</title>
        <authorList>
            <person name="Sanchez-Porro C."/>
            <person name="Ventosa A."/>
            <person name="Amoozegar M."/>
        </authorList>
    </citation>
    <scope>NUCLEOTIDE SEQUENCE [LARGE SCALE GENOMIC DNA]</scope>
    <source>
        <strain evidence="10 11">GBPx2</strain>
    </source>
</reference>
<dbReference type="GO" id="GO:0005524">
    <property type="term" value="F:ATP binding"/>
    <property type="evidence" value="ECO:0007669"/>
    <property type="project" value="UniProtKB-KW"/>
</dbReference>
<dbReference type="SUPFAM" id="SSF52540">
    <property type="entry name" value="P-loop containing nucleoside triphosphate hydrolases"/>
    <property type="match status" value="1"/>
</dbReference>
<dbReference type="EMBL" id="JAANYN010000002">
    <property type="protein sequence ID" value="NHE56247.1"/>
    <property type="molecule type" value="Genomic_DNA"/>
</dbReference>
<dbReference type="Pfam" id="PF00664">
    <property type="entry name" value="ABC_membrane"/>
    <property type="match status" value="1"/>
</dbReference>
<evidence type="ECO:0000256" key="3">
    <source>
        <dbReference type="ARBA" id="ARBA00022741"/>
    </source>
</evidence>
<protein>
    <submittedName>
        <fullName evidence="10">ABC transporter ATP-binding protein</fullName>
    </submittedName>
</protein>
<dbReference type="InterPro" id="IPR017871">
    <property type="entry name" value="ABC_transporter-like_CS"/>
</dbReference>
<evidence type="ECO:0000256" key="2">
    <source>
        <dbReference type="ARBA" id="ARBA00022692"/>
    </source>
</evidence>
<feature type="domain" description="ABC transporter" evidence="8">
    <location>
        <begin position="359"/>
        <end position="594"/>
    </location>
</feature>
<name>A0ABX0H431_9BACT</name>
<evidence type="ECO:0000256" key="7">
    <source>
        <dbReference type="SAM" id="Phobius"/>
    </source>
</evidence>
<dbReference type="InterPro" id="IPR003593">
    <property type="entry name" value="AAA+_ATPase"/>
</dbReference>
<feature type="transmembrane region" description="Helical" evidence="7">
    <location>
        <begin position="276"/>
        <end position="307"/>
    </location>
</feature>
<feature type="transmembrane region" description="Helical" evidence="7">
    <location>
        <begin position="14"/>
        <end position="47"/>
    </location>
</feature>
<dbReference type="Gene3D" id="3.40.50.300">
    <property type="entry name" value="P-loop containing nucleotide triphosphate hydrolases"/>
    <property type="match status" value="1"/>
</dbReference>
<keyword evidence="3" id="KW-0547">Nucleotide-binding</keyword>
<feature type="domain" description="ABC transmembrane type-1" evidence="9">
    <location>
        <begin position="27"/>
        <end position="325"/>
    </location>
</feature>
<keyword evidence="5 7" id="KW-1133">Transmembrane helix</keyword>
<evidence type="ECO:0000259" key="8">
    <source>
        <dbReference type="PROSITE" id="PS50893"/>
    </source>
</evidence>
<dbReference type="SUPFAM" id="SSF90123">
    <property type="entry name" value="ABC transporter transmembrane region"/>
    <property type="match status" value="1"/>
</dbReference>
<dbReference type="RefSeq" id="WP_166143892.1">
    <property type="nucleotide sequence ID" value="NZ_JAANYN010000002.1"/>
</dbReference>
<comment type="caution">
    <text evidence="10">The sequence shown here is derived from an EMBL/GenBank/DDBJ whole genome shotgun (WGS) entry which is preliminary data.</text>
</comment>
<dbReference type="PANTHER" id="PTHR24221:SF653">
    <property type="entry name" value="TRANSPORT ATP-BINDING PROTEIN CYDC"/>
    <property type="match status" value="1"/>
</dbReference>
<dbReference type="PROSITE" id="PS50929">
    <property type="entry name" value="ABC_TM1F"/>
    <property type="match status" value="1"/>
</dbReference>
<keyword evidence="2 7" id="KW-0812">Transmembrane</keyword>
<evidence type="ECO:0000256" key="4">
    <source>
        <dbReference type="ARBA" id="ARBA00022840"/>
    </source>
</evidence>
<feature type="transmembrane region" description="Helical" evidence="7">
    <location>
        <begin position="67"/>
        <end position="96"/>
    </location>
</feature>
<dbReference type="InterPro" id="IPR011527">
    <property type="entry name" value="ABC1_TM_dom"/>
</dbReference>
<dbReference type="InterPro" id="IPR027417">
    <property type="entry name" value="P-loop_NTPase"/>
</dbReference>
<feature type="transmembrane region" description="Helical" evidence="7">
    <location>
        <begin position="185"/>
        <end position="204"/>
    </location>
</feature>
<evidence type="ECO:0000256" key="1">
    <source>
        <dbReference type="ARBA" id="ARBA00004651"/>
    </source>
</evidence>
<evidence type="ECO:0000256" key="5">
    <source>
        <dbReference type="ARBA" id="ARBA00022989"/>
    </source>
</evidence>
<dbReference type="Proteomes" id="UP000649799">
    <property type="component" value="Unassembled WGS sequence"/>
</dbReference>
<dbReference type="InterPro" id="IPR039421">
    <property type="entry name" value="Type_1_exporter"/>
</dbReference>
<dbReference type="PROSITE" id="PS50893">
    <property type="entry name" value="ABC_TRANSPORTER_2"/>
    <property type="match status" value="1"/>
</dbReference>
<evidence type="ECO:0000259" key="9">
    <source>
        <dbReference type="PROSITE" id="PS50929"/>
    </source>
</evidence>
<evidence type="ECO:0000313" key="11">
    <source>
        <dbReference type="Proteomes" id="UP000649799"/>
    </source>
</evidence>
<gene>
    <name evidence="10" type="ORF">G9Q97_05385</name>
</gene>
<dbReference type="Pfam" id="PF00005">
    <property type="entry name" value="ABC_tran"/>
    <property type="match status" value="1"/>
</dbReference>
<proteinExistence type="predicted"/>
<dbReference type="InterPro" id="IPR036640">
    <property type="entry name" value="ABC1_TM_sf"/>
</dbReference>
<dbReference type="SMART" id="SM00382">
    <property type="entry name" value="AAA"/>
    <property type="match status" value="1"/>
</dbReference>
<sequence>MEFLKTQFKQNFKFFLYFYSILGFRLFVSFGLSIGVALLDGLGLAMFLPLLEMMGGGEKSAGSLGNLNFLLVGLNTLNISLTITSVLMVMLLFFILKGIVKFFEGYYKVILQRHFIRKIRFSQIDLLTDYNYKSFVLDDSGRIQNTVSGEVNKVLGAYNGYFFAIQGFIMVIVYTGLAFTVNPQFTLLVIIGGILSNFLYSWIFKKTKAISKKLTESNHDFQGLLIQKVAFFKYLKATGQMKDFSCKLKDKVIEIEEYLKKIGILSSFINGIREPLVIMVVVAVIILEINVFGGSINLVLLSLLFFYRALTYMMSLQNYWNGFLANHGSLENMQEFLIKLESGKEKKGREVFRGIENEIVLKGVSFHYQEAVILNNISFSIKKNHTVALVGESGSGKTTLMNLLSGLVLPDQGTITIDGKSIVDLERNTYQKKIGYITQDPVIFDDTVFNNVTFWSEPDDENKRKFWKAVEKASIFDFVKGLPNLENTRLGNNGIMVSGGQKQRFSIARELYKEVDLLMMDEATSALDSETEMIIQDQIAQLKGSLTIIIIAHRLSTVKHADEIVFIKKGEIHGIGSFKDLQENTIEFKKLVEIQGF</sequence>
<feature type="transmembrane region" description="Helical" evidence="7">
    <location>
        <begin position="161"/>
        <end position="179"/>
    </location>
</feature>
<dbReference type="PANTHER" id="PTHR24221">
    <property type="entry name" value="ATP-BINDING CASSETTE SUB-FAMILY B"/>
    <property type="match status" value="1"/>
</dbReference>
<organism evidence="10 11">
    <name type="scientific">Cyclobacterium plantarum</name>
    <dbReference type="NCBI Taxonomy" id="2716263"/>
    <lineage>
        <taxon>Bacteria</taxon>
        <taxon>Pseudomonadati</taxon>
        <taxon>Bacteroidota</taxon>
        <taxon>Cytophagia</taxon>
        <taxon>Cytophagales</taxon>
        <taxon>Cyclobacteriaceae</taxon>
        <taxon>Cyclobacterium</taxon>
    </lineage>
</organism>
<evidence type="ECO:0000256" key="6">
    <source>
        <dbReference type="ARBA" id="ARBA00023136"/>
    </source>
</evidence>
<keyword evidence="6 7" id="KW-0472">Membrane</keyword>
<dbReference type="InterPro" id="IPR003439">
    <property type="entry name" value="ABC_transporter-like_ATP-bd"/>
</dbReference>
<evidence type="ECO:0000313" key="10">
    <source>
        <dbReference type="EMBL" id="NHE56247.1"/>
    </source>
</evidence>
<comment type="subcellular location">
    <subcellularLocation>
        <location evidence="1">Cell membrane</location>
        <topology evidence="1">Multi-pass membrane protein</topology>
    </subcellularLocation>
</comment>
<keyword evidence="11" id="KW-1185">Reference proteome</keyword>